<dbReference type="AlphaFoldDB" id="A0A5J4PQQ5"/>
<keyword evidence="2" id="KW-0808">Transferase</keyword>
<name>A0A5J4PQQ5_9ZZZZ</name>
<dbReference type="EMBL" id="SNRY01007322">
    <property type="protein sequence ID" value="KAA6310643.1"/>
    <property type="molecule type" value="Genomic_DNA"/>
</dbReference>
<sequence length="253" mass="29233">MKVSIITTCYNREKTIRNAIESVLSQNYSDIEYIVIDGASQDNSLSVIREYSNKISTIISEPDRNMYEALNKGIHIASGDIIGLLHSDDSLFADNTISNIIQKIQRENCDLIYGNGLYVDFNDTNKIIRNWISGPYSKNSICNGWLPLHPTVYIRRECIQRLGLYDENFKISSDTDFLIRFLYKANLKVSYINDYIVRMRMGGVSTNLKTQTQKWIEDIKIYQNNQINPYWALTGKTFSKIPQFITAKFIHII</sequence>
<organism evidence="2">
    <name type="scientific">termite gut metagenome</name>
    <dbReference type="NCBI Taxonomy" id="433724"/>
    <lineage>
        <taxon>unclassified sequences</taxon>
        <taxon>metagenomes</taxon>
        <taxon>organismal metagenomes</taxon>
    </lineage>
</organism>
<protein>
    <submittedName>
        <fullName evidence="2">PGL/p-HBAD biosynthesis glycosyltransferase</fullName>
        <ecNumber evidence="2">2.4.1.-</ecNumber>
    </submittedName>
</protein>
<comment type="caution">
    <text evidence="2">The sequence shown here is derived from an EMBL/GenBank/DDBJ whole genome shotgun (WGS) entry which is preliminary data.</text>
</comment>
<dbReference type="GO" id="GO:0016758">
    <property type="term" value="F:hexosyltransferase activity"/>
    <property type="evidence" value="ECO:0007669"/>
    <property type="project" value="UniProtKB-ARBA"/>
</dbReference>
<dbReference type="PANTHER" id="PTHR22916">
    <property type="entry name" value="GLYCOSYLTRANSFERASE"/>
    <property type="match status" value="1"/>
</dbReference>
<feature type="domain" description="Glycosyltransferase 2-like" evidence="1">
    <location>
        <begin position="4"/>
        <end position="149"/>
    </location>
</feature>
<accession>A0A5J4PQQ5</accession>
<evidence type="ECO:0000313" key="2">
    <source>
        <dbReference type="EMBL" id="KAA6310643.1"/>
    </source>
</evidence>
<dbReference type="InterPro" id="IPR001173">
    <property type="entry name" value="Glyco_trans_2-like"/>
</dbReference>
<dbReference type="PANTHER" id="PTHR22916:SF3">
    <property type="entry name" value="UDP-GLCNAC:BETAGAL BETA-1,3-N-ACETYLGLUCOSAMINYLTRANSFERASE-LIKE PROTEIN 1"/>
    <property type="match status" value="1"/>
</dbReference>
<dbReference type="InterPro" id="IPR029044">
    <property type="entry name" value="Nucleotide-diphossugar_trans"/>
</dbReference>
<dbReference type="Gene3D" id="3.90.550.10">
    <property type="entry name" value="Spore Coat Polysaccharide Biosynthesis Protein SpsA, Chain A"/>
    <property type="match status" value="1"/>
</dbReference>
<proteinExistence type="predicted"/>
<dbReference type="Pfam" id="PF00535">
    <property type="entry name" value="Glycos_transf_2"/>
    <property type="match status" value="1"/>
</dbReference>
<dbReference type="SUPFAM" id="SSF53448">
    <property type="entry name" value="Nucleotide-diphospho-sugar transferases"/>
    <property type="match status" value="1"/>
</dbReference>
<dbReference type="EC" id="2.4.1.-" evidence="2"/>
<evidence type="ECO:0000259" key="1">
    <source>
        <dbReference type="Pfam" id="PF00535"/>
    </source>
</evidence>
<gene>
    <name evidence="2" type="ORF">EZS27_038084</name>
</gene>
<reference evidence="2" key="1">
    <citation type="submission" date="2019-03" db="EMBL/GenBank/DDBJ databases">
        <title>Single cell metagenomics reveals metabolic interactions within the superorganism composed of flagellate Streblomastix strix and complex community of Bacteroidetes bacteria on its surface.</title>
        <authorList>
            <person name="Treitli S.C."/>
            <person name="Kolisko M."/>
            <person name="Husnik F."/>
            <person name="Keeling P."/>
            <person name="Hampl V."/>
        </authorList>
    </citation>
    <scope>NUCLEOTIDE SEQUENCE</scope>
    <source>
        <strain evidence="2">STM</strain>
    </source>
</reference>
<keyword evidence="2" id="KW-0328">Glycosyltransferase</keyword>
<dbReference type="CDD" id="cd06433">
    <property type="entry name" value="GT_2_WfgS_like"/>
    <property type="match status" value="1"/>
</dbReference>